<keyword evidence="2" id="KW-0378">Hydrolase</keyword>
<proteinExistence type="predicted"/>
<dbReference type="EMBL" id="JAMTCO010000001">
    <property type="protein sequence ID" value="MCP2267655.1"/>
    <property type="molecule type" value="Genomic_DNA"/>
</dbReference>
<dbReference type="CDD" id="cd00085">
    <property type="entry name" value="HNHc"/>
    <property type="match status" value="1"/>
</dbReference>
<comment type="caution">
    <text evidence="2">The sequence shown here is derived from an EMBL/GenBank/DDBJ whole genome shotgun (WGS) entry which is preliminary data.</text>
</comment>
<keyword evidence="2" id="KW-0540">Nuclease</keyword>
<keyword evidence="2" id="KW-0255">Endonuclease</keyword>
<dbReference type="RefSeq" id="WP_301318434.1">
    <property type="nucleotide sequence ID" value="NZ_BAAAVB010000002.1"/>
</dbReference>
<sequence>MVVILARDGPTCVWCARVFRGQAVPTTDHLVPRVKGGPSWLENEVAACRGCNRLRGHVSPVDWLGECLRLGWNPDVERVSRVLTLLEAAIAERGGQRRARTYVQSQLRRLAKG</sequence>
<protein>
    <submittedName>
        <fullName evidence="2">HNH endonuclease</fullName>
    </submittedName>
</protein>
<name>A0ABT1I4V2_9PSEU</name>
<dbReference type="InterPro" id="IPR003615">
    <property type="entry name" value="HNH_nuc"/>
</dbReference>
<organism evidence="2 3">
    <name type="scientific">Actinokineospora diospyrosa</name>
    <dbReference type="NCBI Taxonomy" id="103728"/>
    <lineage>
        <taxon>Bacteria</taxon>
        <taxon>Bacillati</taxon>
        <taxon>Actinomycetota</taxon>
        <taxon>Actinomycetes</taxon>
        <taxon>Pseudonocardiales</taxon>
        <taxon>Pseudonocardiaceae</taxon>
        <taxon>Actinokineospora</taxon>
    </lineage>
</organism>
<dbReference type="Pfam" id="PF01844">
    <property type="entry name" value="HNH"/>
    <property type="match status" value="1"/>
</dbReference>
<dbReference type="Proteomes" id="UP001205185">
    <property type="component" value="Unassembled WGS sequence"/>
</dbReference>
<keyword evidence="3" id="KW-1185">Reference proteome</keyword>
<evidence type="ECO:0000313" key="3">
    <source>
        <dbReference type="Proteomes" id="UP001205185"/>
    </source>
</evidence>
<dbReference type="Gene3D" id="1.10.30.50">
    <property type="match status" value="1"/>
</dbReference>
<accession>A0ABT1I4V2</accession>
<gene>
    <name evidence="2" type="ORF">LV75_000137</name>
</gene>
<dbReference type="GO" id="GO:0004519">
    <property type="term" value="F:endonuclease activity"/>
    <property type="evidence" value="ECO:0007669"/>
    <property type="project" value="UniProtKB-KW"/>
</dbReference>
<evidence type="ECO:0000259" key="1">
    <source>
        <dbReference type="Pfam" id="PF01844"/>
    </source>
</evidence>
<dbReference type="InterPro" id="IPR002711">
    <property type="entry name" value="HNH"/>
</dbReference>
<feature type="domain" description="HNH" evidence="1">
    <location>
        <begin position="12"/>
        <end position="56"/>
    </location>
</feature>
<reference evidence="2 3" key="1">
    <citation type="submission" date="2022-06" db="EMBL/GenBank/DDBJ databases">
        <title>Genomic Encyclopedia of Archaeal and Bacterial Type Strains, Phase II (KMG-II): from individual species to whole genera.</title>
        <authorList>
            <person name="Goeker M."/>
        </authorList>
    </citation>
    <scope>NUCLEOTIDE SEQUENCE [LARGE SCALE GENOMIC DNA]</scope>
    <source>
        <strain evidence="2 3">DSM 44255</strain>
    </source>
</reference>
<evidence type="ECO:0000313" key="2">
    <source>
        <dbReference type="EMBL" id="MCP2267655.1"/>
    </source>
</evidence>